<accession>A0A6V7VRA6</accession>
<evidence type="ECO:0000313" key="1">
    <source>
        <dbReference type="EMBL" id="CAD2177104.1"/>
    </source>
</evidence>
<name>A0A6V7VRA6_MELEN</name>
<dbReference type="OrthoDB" id="5903660at2759"/>
<dbReference type="EMBL" id="CAJEWN010000291">
    <property type="protein sequence ID" value="CAD2177104.1"/>
    <property type="molecule type" value="Genomic_DNA"/>
</dbReference>
<reference evidence="1 2" key="1">
    <citation type="submission" date="2020-08" db="EMBL/GenBank/DDBJ databases">
        <authorList>
            <person name="Koutsovoulos G."/>
            <person name="Danchin GJ E."/>
        </authorList>
    </citation>
    <scope>NUCLEOTIDE SEQUENCE [LARGE SCALE GENOMIC DNA]</scope>
</reference>
<proteinExistence type="predicted"/>
<organism evidence="1 2">
    <name type="scientific">Meloidogyne enterolobii</name>
    <name type="common">Root-knot nematode worm</name>
    <name type="synonym">Meloidogyne mayaguensis</name>
    <dbReference type="NCBI Taxonomy" id="390850"/>
    <lineage>
        <taxon>Eukaryota</taxon>
        <taxon>Metazoa</taxon>
        <taxon>Ecdysozoa</taxon>
        <taxon>Nematoda</taxon>
        <taxon>Chromadorea</taxon>
        <taxon>Rhabditida</taxon>
        <taxon>Tylenchina</taxon>
        <taxon>Tylenchomorpha</taxon>
        <taxon>Tylenchoidea</taxon>
        <taxon>Meloidogynidae</taxon>
        <taxon>Meloidogyninae</taxon>
        <taxon>Meloidogyne</taxon>
    </lineage>
</organism>
<gene>
    <name evidence="1" type="ORF">MENT_LOCUS28964</name>
</gene>
<comment type="caution">
    <text evidence="1">The sequence shown here is derived from an EMBL/GenBank/DDBJ whole genome shotgun (WGS) entry which is preliminary data.</text>
</comment>
<dbReference type="Proteomes" id="UP000580250">
    <property type="component" value="Unassembled WGS sequence"/>
</dbReference>
<protein>
    <submittedName>
        <fullName evidence="1">Uncharacterized protein</fullName>
    </submittedName>
</protein>
<evidence type="ECO:0000313" key="2">
    <source>
        <dbReference type="Proteomes" id="UP000580250"/>
    </source>
</evidence>
<sequence length="302" mass="33786">MSVYTHAWIVIPCPPGFVQGAPQVPLASCRGHLKSPWLRAGGTSSPLASCRGHLKSPWLRAGAPQVPLASCRGHLKSPWLRAGGTSSPPGFVQGAPQVPLASCRGHLKSPWLRAGGSKASSFIFLIFSKNVLNFWRTNMRPLNDFERAKNDLDILDKQLEFNGNLLQSSSSSLQTDVLTPLEQHQLIRTNDNISKMCTKLETRIRQIRTQQELQESKKLNKKCEKALTIKLFPSKNSEDVASFCVLKLEQLNIFEDGKEGKVKMESDNNLANFRQNLFNYMENHNLYKIPLEGNGIRQIQPI</sequence>
<dbReference type="AlphaFoldDB" id="A0A6V7VRA6"/>